<feature type="transmembrane region" description="Helical" evidence="5">
    <location>
        <begin position="91"/>
        <end position="110"/>
    </location>
</feature>
<comment type="subcellular location">
    <subcellularLocation>
        <location evidence="1">Membrane</location>
        <topology evidence="1">Multi-pass membrane protein</topology>
    </subcellularLocation>
</comment>
<proteinExistence type="predicted"/>
<evidence type="ECO:0000313" key="6">
    <source>
        <dbReference type="EMBL" id="KAL0565521.1"/>
    </source>
</evidence>
<dbReference type="Proteomes" id="UP001465976">
    <property type="component" value="Unassembled WGS sequence"/>
</dbReference>
<keyword evidence="7" id="KW-1185">Reference proteome</keyword>
<dbReference type="EMBL" id="JBAHYK010002228">
    <property type="protein sequence ID" value="KAL0565521.1"/>
    <property type="molecule type" value="Genomic_DNA"/>
</dbReference>
<gene>
    <name evidence="6" type="ORF">V5O48_016506</name>
</gene>
<feature type="transmembrane region" description="Helical" evidence="5">
    <location>
        <begin position="12"/>
        <end position="37"/>
    </location>
</feature>
<name>A0ABR3ERL2_9AGAR</name>
<dbReference type="Pfam" id="PF08592">
    <property type="entry name" value="Anthrone_oxy"/>
    <property type="match status" value="1"/>
</dbReference>
<evidence type="ECO:0000313" key="7">
    <source>
        <dbReference type="Proteomes" id="UP001465976"/>
    </source>
</evidence>
<evidence type="ECO:0000256" key="5">
    <source>
        <dbReference type="SAM" id="Phobius"/>
    </source>
</evidence>
<dbReference type="InterPro" id="IPR013901">
    <property type="entry name" value="Anthrone_oxy"/>
</dbReference>
<protein>
    <recommendedName>
        <fullName evidence="8">DUF1772-domain-containing protein</fullName>
    </recommendedName>
</protein>
<evidence type="ECO:0008006" key="8">
    <source>
        <dbReference type="Google" id="ProtNLM"/>
    </source>
</evidence>
<keyword evidence="4 5" id="KW-0472">Membrane</keyword>
<reference evidence="6 7" key="1">
    <citation type="submission" date="2024-02" db="EMBL/GenBank/DDBJ databases">
        <title>A draft genome for the cacao thread blight pathogen Marasmius crinis-equi.</title>
        <authorList>
            <person name="Cohen S.P."/>
            <person name="Baruah I.K."/>
            <person name="Amoako-Attah I."/>
            <person name="Bukari Y."/>
            <person name="Meinhardt L.W."/>
            <person name="Bailey B.A."/>
        </authorList>
    </citation>
    <scope>NUCLEOTIDE SEQUENCE [LARGE SCALE GENOMIC DNA]</scope>
    <source>
        <strain evidence="6 7">GH-76</strain>
    </source>
</reference>
<organism evidence="6 7">
    <name type="scientific">Marasmius crinis-equi</name>
    <dbReference type="NCBI Taxonomy" id="585013"/>
    <lineage>
        <taxon>Eukaryota</taxon>
        <taxon>Fungi</taxon>
        <taxon>Dikarya</taxon>
        <taxon>Basidiomycota</taxon>
        <taxon>Agaricomycotina</taxon>
        <taxon>Agaricomycetes</taxon>
        <taxon>Agaricomycetidae</taxon>
        <taxon>Agaricales</taxon>
        <taxon>Marasmiineae</taxon>
        <taxon>Marasmiaceae</taxon>
        <taxon>Marasmius</taxon>
    </lineage>
</organism>
<comment type="caution">
    <text evidence="6">The sequence shown here is derived from an EMBL/GenBank/DDBJ whole genome shotgun (WGS) entry which is preliminary data.</text>
</comment>
<sequence length="168" mass="17328">MSTGIGIRIAQALGIAGSAWLSGSISSLSIISAPALLAPSSLASPTHATIQWKALYNTGKNTMPPVAVAASAAYFYLAFTLHKASLELTKLYATAGVLTLGIVPYTILIMSGTNAAIGRKAVDGLALQKETTTSGELKVLVGRWINMNLARGLLPLAGTAFAAYAAFF</sequence>
<dbReference type="PANTHER" id="PTHR35042">
    <property type="entry name" value="ANTHRONE OXYGENASE ENCC"/>
    <property type="match status" value="1"/>
</dbReference>
<evidence type="ECO:0000256" key="4">
    <source>
        <dbReference type="ARBA" id="ARBA00023136"/>
    </source>
</evidence>
<evidence type="ECO:0000256" key="3">
    <source>
        <dbReference type="ARBA" id="ARBA00022989"/>
    </source>
</evidence>
<keyword evidence="2 5" id="KW-0812">Transmembrane</keyword>
<keyword evidence="3 5" id="KW-1133">Transmembrane helix</keyword>
<feature type="transmembrane region" description="Helical" evidence="5">
    <location>
        <begin position="62"/>
        <end position="79"/>
    </location>
</feature>
<dbReference type="PANTHER" id="PTHR35042:SF1">
    <property type="entry name" value="DUF1772-DOMAIN-CONTAINING PROTEIN"/>
    <property type="match status" value="1"/>
</dbReference>
<accession>A0ABR3ERL2</accession>
<evidence type="ECO:0000256" key="2">
    <source>
        <dbReference type="ARBA" id="ARBA00022692"/>
    </source>
</evidence>
<evidence type="ECO:0000256" key="1">
    <source>
        <dbReference type="ARBA" id="ARBA00004141"/>
    </source>
</evidence>